<keyword evidence="1" id="KW-0472">Membrane</keyword>
<dbReference type="RefSeq" id="WP_116470338.1">
    <property type="nucleotide sequence ID" value="NZ_QENQ01000001.1"/>
</dbReference>
<dbReference type="Proteomes" id="UP000245890">
    <property type="component" value="Unassembled WGS sequence"/>
</dbReference>
<proteinExistence type="predicted"/>
<gene>
    <name evidence="2" type="ORF">DD559_17745</name>
</gene>
<dbReference type="EMBL" id="QENQ01000001">
    <property type="protein sequence ID" value="PVX30944.1"/>
    <property type="molecule type" value="Genomic_DNA"/>
</dbReference>
<keyword evidence="1" id="KW-0812">Transmembrane</keyword>
<reference evidence="2 3" key="1">
    <citation type="submission" date="2018-05" db="EMBL/GenBank/DDBJ databases">
        <title>Description of Sphingomonas pokkalii sp nov, isolated from the rhizosphere of saline tolerant pokkali rice and its draft genome analysis.</title>
        <authorList>
            <person name="Menon R."/>
            <person name="Kumari S."/>
            <person name="Rameshkumar N."/>
        </authorList>
    </citation>
    <scope>NUCLEOTIDE SEQUENCE [LARGE SCALE GENOMIC DNA]</scope>
    <source>
        <strain evidence="2 3">L3B27</strain>
    </source>
</reference>
<evidence type="ECO:0000313" key="2">
    <source>
        <dbReference type="EMBL" id="PVX30944.1"/>
    </source>
</evidence>
<organism evidence="2 3">
    <name type="scientific">Sphingomonas pokkalii</name>
    <dbReference type="NCBI Taxonomy" id="2175090"/>
    <lineage>
        <taxon>Bacteria</taxon>
        <taxon>Pseudomonadati</taxon>
        <taxon>Pseudomonadota</taxon>
        <taxon>Alphaproteobacteria</taxon>
        <taxon>Sphingomonadales</taxon>
        <taxon>Sphingomonadaceae</taxon>
        <taxon>Sphingomonas</taxon>
    </lineage>
</organism>
<comment type="caution">
    <text evidence="2">The sequence shown here is derived from an EMBL/GenBank/DDBJ whole genome shotgun (WGS) entry which is preliminary data.</text>
</comment>
<protein>
    <submittedName>
        <fullName evidence="2">Uncharacterized protein</fullName>
    </submittedName>
</protein>
<feature type="transmembrane region" description="Helical" evidence="1">
    <location>
        <begin position="52"/>
        <end position="73"/>
    </location>
</feature>
<keyword evidence="1" id="KW-1133">Transmembrane helix</keyword>
<sequence length="93" mass="9846">MIRRIPLRDGYRAAPLRAQHPGRATRSQRLHASHCICGACSNPAEARPSHRAASISLIFLIGLAASTGLLFLADATTDGPGLQVMIGQPGKHP</sequence>
<dbReference type="AlphaFoldDB" id="A0A2U0SHY6"/>
<name>A0A2U0SHY6_9SPHN</name>
<keyword evidence="3" id="KW-1185">Reference proteome</keyword>
<evidence type="ECO:0000256" key="1">
    <source>
        <dbReference type="SAM" id="Phobius"/>
    </source>
</evidence>
<evidence type="ECO:0000313" key="3">
    <source>
        <dbReference type="Proteomes" id="UP000245890"/>
    </source>
</evidence>
<accession>A0A2U0SHY6</accession>